<protein>
    <recommendedName>
        <fullName evidence="4">Nicotinamide N-methyltransferase</fullName>
    </recommendedName>
</protein>
<dbReference type="Pfam" id="PF10294">
    <property type="entry name" value="Methyltransf_16"/>
    <property type="match status" value="1"/>
</dbReference>
<dbReference type="OMA" id="SIYPHEW"/>
<dbReference type="SUPFAM" id="SSF53335">
    <property type="entry name" value="S-adenosyl-L-methionine-dependent methyltransferases"/>
    <property type="match status" value="1"/>
</dbReference>
<keyword evidence="3" id="KW-1185">Reference proteome</keyword>
<dbReference type="GeneID" id="28976321"/>
<accession>A0A194SB53</accession>
<dbReference type="GO" id="GO:0008757">
    <property type="term" value="F:S-adenosylmethionine-dependent methyltransferase activity"/>
    <property type="evidence" value="ECO:0007669"/>
    <property type="project" value="UniProtKB-ARBA"/>
</dbReference>
<dbReference type="Proteomes" id="UP000053890">
    <property type="component" value="Unassembled WGS sequence"/>
</dbReference>
<dbReference type="InterPro" id="IPR029063">
    <property type="entry name" value="SAM-dependent_MTases_sf"/>
</dbReference>
<dbReference type="EMBL" id="KQ474074">
    <property type="protein sequence ID" value="KPV77685.1"/>
    <property type="molecule type" value="Genomic_DNA"/>
</dbReference>
<dbReference type="OrthoDB" id="407325at2759"/>
<dbReference type="AlphaFoldDB" id="A0A194SB53"/>
<sequence length="331" mass="35118">MASSHRRARSPSPDAGLDFFSDSLSSLFAHHVPAHGEPDQLFTYTPPASTSTAPITVRLPPQAVNSLFAHHAWDGGLRLADKLALGELDVAGEDVLELGAGAGISGLMAARMGAKRVVLSDYNDPTLIANLRSNIDLAFPSPADAPIRASLSAQGHSWGDTATYPALLSSSSFASPSSTREPERRFTRIILADTLWSSAGHVPLLDSLFALLAPTPTARVCIVAGLHSGRATIRSFLRKASGRGLVREGKWVEVGIEGRRREWGWDERGRTEGGAAAAAGADEWDEVEDASERNKWVVEGQLEWSDEALLARKASGTKEGSKPSPGGPVAS</sequence>
<dbReference type="Gene3D" id="3.40.50.150">
    <property type="entry name" value="Vaccinia Virus protein VP39"/>
    <property type="match status" value="1"/>
</dbReference>
<reference evidence="2 3" key="1">
    <citation type="journal article" date="2015" name="Front. Microbiol.">
        <title>Genome sequence of the plant growth promoting endophytic yeast Rhodotorula graminis WP1.</title>
        <authorList>
            <person name="Firrincieli A."/>
            <person name="Otillar R."/>
            <person name="Salamov A."/>
            <person name="Schmutz J."/>
            <person name="Khan Z."/>
            <person name="Redman R.S."/>
            <person name="Fleck N.D."/>
            <person name="Lindquist E."/>
            <person name="Grigoriev I.V."/>
            <person name="Doty S.L."/>
        </authorList>
    </citation>
    <scope>NUCLEOTIDE SEQUENCE [LARGE SCALE GENOMIC DNA]</scope>
    <source>
        <strain evidence="2 3">WP1</strain>
    </source>
</reference>
<proteinExistence type="predicted"/>
<evidence type="ECO:0008006" key="4">
    <source>
        <dbReference type="Google" id="ProtNLM"/>
    </source>
</evidence>
<gene>
    <name evidence="2" type="ORF">RHOBADRAFT_51504</name>
</gene>
<evidence type="ECO:0000256" key="1">
    <source>
        <dbReference type="SAM" id="MobiDB-lite"/>
    </source>
</evidence>
<dbReference type="RefSeq" id="XP_018273734.1">
    <property type="nucleotide sequence ID" value="XM_018415873.1"/>
</dbReference>
<organism evidence="2 3">
    <name type="scientific">Rhodotorula graminis (strain WP1)</name>
    <dbReference type="NCBI Taxonomy" id="578459"/>
    <lineage>
        <taxon>Eukaryota</taxon>
        <taxon>Fungi</taxon>
        <taxon>Dikarya</taxon>
        <taxon>Basidiomycota</taxon>
        <taxon>Pucciniomycotina</taxon>
        <taxon>Microbotryomycetes</taxon>
        <taxon>Sporidiobolales</taxon>
        <taxon>Sporidiobolaceae</taxon>
        <taxon>Rhodotorula</taxon>
    </lineage>
</organism>
<evidence type="ECO:0000313" key="3">
    <source>
        <dbReference type="Proteomes" id="UP000053890"/>
    </source>
</evidence>
<evidence type="ECO:0000313" key="2">
    <source>
        <dbReference type="EMBL" id="KPV77685.1"/>
    </source>
</evidence>
<feature type="region of interest" description="Disordered" evidence="1">
    <location>
        <begin position="310"/>
        <end position="331"/>
    </location>
</feature>
<dbReference type="CDD" id="cd02440">
    <property type="entry name" value="AdoMet_MTases"/>
    <property type="match status" value="1"/>
</dbReference>
<name>A0A194SB53_RHOGW</name>
<dbReference type="InterPro" id="IPR019410">
    <property type="entry name" value="Methyltransf_16"/>
</dbReference>
<dbReference type="PANTHER" id="PTHR14614">
    <property type="entry name" value="HEPATOCELLULAR CARCINOMA-ASSOCIATED ANTIGEN"/>
    <property type="match status" value="1"/>
</dbReference>